<gene>
    <name evidence="4" type="ORF">SAMN04488059_103203</name>
</gene>
<dbReference type="CDD" id="cd05666">
    <property type="entry name" value="M20_Acy1-like"/>
    <property type="match status" value="1"/>
</dbReference>
<accession>A0A1I1HZ46</accession>
<feature type="binding site" evidence="2">
    <location>
        <position position="377"/>
    </location>
    <ligand>
        <name>Mn(2+)</name>
        <dbReference type="ChEBI" id="CHEBI:29035"/>
        <label>2</label>
    </ligand>
</feature>
<feature type="binding site" evidence="2">
    <location>
        <position position="121"/>
    </location>
    <ligand>
        <name>Mn(2+)</name>
        <dbReference type="ChEBI" id="CHEBI:29035"/>
        <label>2</label>
    </ligand>
</feature>
<dbReference type="FunFam" id="3.30.70.360:FF:000001">
    <property type="entry name" value="N-acetyldiaminopimelate deacetylase"/>
    <property type="match status" value="1"/>
</dbReference>
<feature type="binding site" evidence="2">
    <location>
        <position position="123"/>
    </location>
    <ligand>
        <name>Mn(2+)</name>
        <dbReference type="ChEBI" id="CHEBI:29035"/>
        <label>2</label>
    </ligand>
</feature>
<feature type="binding site" evidence="2">
    <location>
        <position position="182"/>
    </location>
    <ligand>
        <name>Mn(2+)</name>
        <dbReference type="ChEBI" id="CHEBI:29035"/>
        <label>2</label>
    </ligand>
</feature>
<dbReference type="InterPro" id="IPR036264">
    <property type="entry name" value="Bact_exopeptidase_dim_dom"/>
</dbReference>
<dbReference type="Gene3D" id="3.40.630.10">
    <property type="entry name" value="Zn peptidases"/>
    <property type="match status" value="1"/>
</dbReference>
<dbReference type="PIRSF" id="PIRSF005962">
    <property type="entry name" value="Pept_M20D_amidohydro"/>
    <property type="match status" value="1"/>
</dbReference>
<name>A0A1I1HZ46_9HYPH</name>
<dbReference type="InterPro" id="IPR002933">
    <property type="entry name" value="Peptidase_M20"/>
</dbReference>
<evidence type="ECO:0000259" key="3">
    <source>
        <dbReference type="Pfam" id="PF07687"/>
    </source>
</evidence>
<feature type="domain" description="Peptidase M20 dimerisation" evidence="3">
    <location>
        <begin position="206"/>
        <end position="297"/>
    </location>
</feature>
<dbReference type="EMBL" id="FOMB01000003">
    <property type="protein sequence ID" value="SFC26733.1"/>
    <property type="molecule type" value="Genomic_DNA"/>
</dbReference>
<protein>
    <submittedName>
        <fullName evidence="4">Hippurate hydrolase</fullName>
    </submittedName>
</protein>
<dbReference type="STRING" id="728005.SAMN04488059_103203"/>
<keyword evidence="2" id="KW-0479">Metal-binding</keyword>
<sequence>MDWDSDTDPELTASDPFMPVINRIAEFHDEIAAWRQDFHAHPEILYEVVRTAGVVEQKLREFGVDEIVTGVGRTGVVGIINGRTNTSGRTIALRADMDALPVTEKTGRDYASTVPGKMHACGHDGHTAMLLGAAKYLAETRNFDGRIALIFQPAEEGGAGGKAMLNDGLVEKFGIDEFYGMHNWPGMPAGHFGIRAGGIMAATDRFYIDIIGQGGHAARPQTTVDPIVVAANMIVGMQSIVSRNVDPLANAVLSVTMVEAGEADNVISRTAKITGTVRTLALDVQDLIEQRLVEFVPQFARSFGAEATVRYARGYPVTVNSPEQTDFAAEVARDVVGTERVDADAPPSMGGEDFSFMLEERPGAYIFLGNGNSSELHTDTYDFNDEVIPVGVTYWVRLAEKALPVG</sequence>
<comment type="cofactor">
    <cofactor evidence="2">
        <name>Mn(2+)</name>
        <dbReference type="ChEBI" id="CHEBI:29035"/>
    </cofactor>
    <text evidence="2">The Mn(2+) ion enhances activity.</text>
</comment>
<dbReference type="SUPFAM" id="SSF55031">
    <property type="entry name" value="Bacterial exopeptidase dimerisation domain"/>
    <property type="match status" value="1"/>
</dbReference>
<reference evidence="4 5" key="1">
    <citation type="submission" date="2016-10" db="EMBL/GenBank/DDBJ databases">
        <authorList>
            <person name="de Groot N.N."/>
        </authorList>
    </citation>
    <scope>NUCLEOTIDE SEQUENCE [LARGE SCALE GENOMIC DNA]</scope>
    <source>
        <strain evidence="4 5">CGMCC 1.10210</strain>
    </source>
</reference>
<evidence type="ECO:0000256" key="2">
    <source>
        <dbReference type="PIRSR" id="PIRSR005962-1"/>
    </source>
</evidence>
<evidence type="ECO:0000313" key="5">
    <source>
        <dbReference type="Proteomes" id="UP000182258"/>
    </source>
</evidence>
<dbReference type="PANTHER" id="PTHR11014">
    <property type="entry name" value="PEPTIDASE M20 FAMILY MEMBER"/>
    <property type="match status" value="1"/>
</dbReference>
<dbReference type="GO" id="GO:0046872">
    <property type="term" value="F:metal ion binding"/>
    <property type="evidence" value="ECO:0007669"/>
    <property type="project" value="UniProtKB-KW"/>
</dbReference>
<dbReference type="Pfam" id="PF07687">
    <property type="entry name" value="M20_dimer"/>
    <property type="match status" value="1"/>
</dbReference>
<dbReference type="Pfam" id="PF01546">
    <property type="entry name" value="Peptidase_M20"/>
    <property type="match status" value="1"/>
</dbReference>
<dbReference type="InterPro" id="IPR017439">
    <property type="entry name" value="Amidohydrolase"/>
</dbReference>
<dbReference type="PANTHER" id="PTHR11014:SF63">
    <property type="entry name" value="METALLOPEPTIDASE, PUTATIVE (AFU_ORTHOLOGUE AFUA_6G09600)-RELATED"/>
    <property type="match status" value="1"/>
</dbReference>
<evidence type="ECO:0000256" key="1">
    <source>
        <dbReference type="ARBA" id="ARBA00022801"/>
    </source>
</evidence>
<dbReference type="Gene3D" id="3.30.70.360">
    <property type="match status" value="1"/>
</dbReference>
<organism evidence="4 5">
    <name type="scientific">Devosia psychrophila</name>
    <dbReference type="NCBI Taxonomy" id="728005"/>
    <lineage>
        <taxon>Bacteria</taxon>
        <taxon>Pseudomonadati</taxon>
        <taxon>Pseudomonadota</taxon>
        <taxon>Alphaproteobacteria</taxon>
        <taxon>Hyphomicrobiales</taxon>
        <taxon>Devosiaceae</taxon>
        <taxon>Devosia</taxon>
    </lineage>
</organism>
<dbReference type="AlphaFoldDB" id="A0A1I1HZ46"/>
<evidence type="ECO:0000313" key="4">
    <source>
        <dbReference type="EMBL" id="SFC26733.1"/>
    </source>
</evidence>
<feature type="binding site" evidence="2">
    <location>
        <position position="156"/>
    </location>
    <ligand>
        <name>Mn(2+)</name>
        <dbReference type="ChEBI" id="CHEBI:29035"/>
        <label>2</label>
    </ligand>
</feature>
<proteinExistence type="predicted"/>
<dbReference type="GO" id="GO:0019877">
    <property type="term" value="P:diaminopimelate biosynthetic process"/>
    <property type="evidence" value="ECO:0007669"/>
    <property type="project" value="UniProtKB-ARBA"/>
</dbReference>
<dbReference type="GO" id="GO:0050118">
    <property type="term" value="F:N-acetyldiaminopimelate deacetylase activity"/>
    <property type="evidence" value="ECO:0007669"/>
    <property type="project" value="UniProtKB-ARBA"/>
</dbReference>
<keyword evidence="2" id="KW-0464">Manganese</keyword>
<keyword evidence="1 4" id="KW-0378">Hydrolase</keyword>
<dbReference type="InterPro" id="IPR011650">
    <property type="entry name" value="Peptidase_M20_dimer"/>
</dbReference>
<dbReference type="NCBIfam" id="TIGR01891">
    <property type="entry name" value="amidohydrolases"/>
    <property type="match status" value="1"/>
</dbReference>
<dbReference type="Proteomes" id="UP000182258">
    <property type="component" value="Unassembled WGS sequence"/>
</dbReference>
<dbReference type="SUPFAM" id="SSF53187">
    <property type="entry name" value="Zn-dependent exopeptidases"/>
    <property type="match status" value="1"/>
</dbReference>